<dbReference type="PROSITE" id="PS51456">
    <property type="entry name" value="MYOSIN_MOTOR"/>
    <property type="match status" value="1"/>
</dbReference>
<keyword evidence="3" id="KW-0518">Myosin</keyword>
<dbReference type="SMART" id="SM00242">
    <property type="entry name" value="MYSc"/>
    <property type="match status" value="1"/>
</dbReference>
<evidence type="ECO:0000313" key="7">
    <source>
        <dbReference type="EMBL" id="SVA99927.1"/>
    </source>
</evidence>
<evidence type="ECO:0000256" key="5">
    <source>
        <dbReference type="ARBA" id="ARBA00023203"/>
    </source>
</evidence>
<dbReference type="Pfam" id="PF00063">
    <property type="entry name" value="Myosin_head"/>
    <property type="match status" value="1"/>
</dbReference>
<dbReference type="GO" id="GO:0051015">
    <property type="term" value="F:actin filament binding"/>
    <property type="evidence" value="ECO:0007669"/>
    <property type="project" value="TreeGrafter"/>
</dbReference>
<evidence type="ECO:0000256" key="1">
    <source>
        <dbReference type="ARBA" id="ARBA00022741"/>
    </source>
</evidence>
<dbReference type="Gene3D" id="1.10.10.820">
    <property type="match status" value="1"/>
</dbReference>
<dbReference type="InterPro" id="IPR001609">
    <property type="entry name" value="Myosin_head_motor_dom-like"/>
</dbReference>
<protein>
    <recommendedName>
        <fullName evidence="6">Myosin motor domain-containing protein</fullName>
    </recommendedName>
</protein>
<evidence type="ECO:0000256" key="3">
    <source>
        <dbReference type="ARBA" id="ARBA00023123"/>
    </source>
</evidence>
<dbReference type="GO" id="GO:0016020">
    <property type="term" value="C:membrane"/>
    <property type="evidence" value="ECO:0007669"/>
    <property type="project" value="TreeGrafter"/>
</dbReference>
<dbReference type="GO" id="GO:0005737">
    <property type="term" value="C:cytoplasm"/>
    <property type="evidence" value="ECO:0007669"/>
    <property type="project" value="TreeGrafter"/>
</dbReference>
<accession>A0A382AG23</accession>
<dbReference type="Gene3D" id="1.20.58.530">
    <property type="match status" value="1"/>
</dbReference>
<evidence type="ECO:0000256" key="2">
    <source>
        <dbReference type="ARBA" id="ARBA00022840"/>
    </source>
</evidence>
<dbReference type="AlphaFoldDB" id="A0A382AG23"/>
<sequence length="741" mass="87149">MESNTKVWIKKRNRWFSGIIVSKNNNQVLIKFDHNKKTEIIDNFSNIKLKNQNCDNVNDLMNLQHLNEPSMLNALFNRYKKNTIYTYTGPILIAINPFKNLEIYDDGNIKNFNNNQIENPHLYGVVSKVYENIKKNKGNQSVLISGNSGSGKTFSTRYIMKYLSKVSSNFDTNENTVERKLLESNPILEAFGNAKTLMNDNSSRFGKYIKIFFDDDSKITGANIETYLLEKIRLINQKDGERNFHIFYLILSGMSNIDKQRYSITKVDDYRILSNSKCYLRDDGISDKSQYEELIQSFHIMNFTEVDIENIFLIISAILHLGNIVIKDNQVIDSFSLKCASKMLSIEYADLKRCFLQKEITVHGETFIKSLKDIESYNVITTMMKVIYENMFNWIVKRINKNFIKTDYKQFIGLLDIFGFEVFYKNNFEQICINYANESLQQQFNKYILKNEQKLYEEEQIEWDFIDFPDNKECLDLFEFKTHGLLSKFDEECLFPNGNDNALYDKICKYSESRDSLNITNMERIDKLFTIEHYPGKVTYNIHGFVSKNKDILNSCAVKCLFKSNNKIFKTFDKNLLLSLTTLSSISISKQFQNQLKELLETINKTTPHYIRCLKPNDKNRPDSFQNNQIINQLKYSGVLEAIKISRHGYPIRMAHEDFNDKYYMLFDKVDFDNKQLISILKNEKLEIDTGKYQVGITKIFLKKDDYEKIELMRNNLLNKSAIAIQKIFKGWRIKNWYISY</sequence>
<dbReference type="Gene3D" id="1.20.5.4820">
    <property type="match status" value="1"/>
</dbReference>
<keyword evidence="1" id="KW-0547">Nucleotide-binding</keyword>
<dbReference type="PANTHER" id="PTHR13140">
    <property type="entry name" value="MYOSIN"/>
    <property type="match status" value="1"/>
</dbReference>
<dbReference type="GO" id="GO:0005524">
    <property type="term" value="F:ATP binding"/>
    <property type="evidence" value="ECO:0007669"/>
    <property type="project" value="UniProtKB-KW"/>
</dbReference>
<keyword evidence="2" id="KW-0067">ATP-binding</keyword>
<dbReference type="GO" id="GO:0007015">
    <property type="term" value="P:actin filament organization"/>
    <property type="evidence" value="ECO:0007669"/>
    <property type="project" value="TreeGrafter"/>
</dbReference>
<dbReference type="InterPro" id="IPR036961">
    <property type="entry name" value="Kinesin_motor_dom_sf"/>
</dbReference>
<dbReference type="Gene3D" id="1.20.120.720">
    <property type="entry name" value="Myosin VI head, motor domain, U50 subdomain"/>
    <property type="match status" value="1"/>
</dbReference>
<name>A0A382AG23_9ZZZZ</name>
<dbReference type="SUPFAM" id="SSF52540">
    <property type="entry name" value="P-loop containing nucleoside triphosphate hydrolases"/>
    <property type="match status" value="1"/>
</dbReference>
<gene>
    <name evidence="7" type="ORF">METZ01_LOCUS152781</name>
</gene>
<feature type="non-terminal residue" evidence="7">
    <location>
        <position position="741"/>
    </location>
</feature>
<proteinExistence type="predicted"/>
<dbReference type="Gene3D" id="3.40.850.10">
    <property type="entry name" value="Kinesin motor domain"/>
    <property type="match status" value="1"/>
</dbReference>
<dbReference type="PRINTS" id="PR00193">
    <property type="entry name" value="MYOSINHEAVY"/>
</dbReference>
<reference evidence="7" key="1">
    <citation type="submission" date="2018-05" db="EMBL/GenBank/DDBJ databases">
        <authorList>
            <person name="Lanie J.A."/>
            <person name="Ng W.-L."/>
            <person name="Kazmierczak K.M."/>
            <person name="Andrzejewski T.M."/>
            <person name="Davidsen T.M."/>
            <person name="Wayne K.J."/>
            <person name="Tettelin H."/>
            <person name="Glass J.I."/>
            <person name="Rusch D."/>
            <person name="Podicherti R."/>
            <person name="Tsui H.-C.T."/>
            <person name="Winkler M.E."/>
        </authorList>
    </citation>
    <scope>NUCLEOTIDE SEQUENCE</scope>
</reference>
<keyword evidence="4" id="KW-0505">Motor protein</keyword>
<dbReference type="GO" id="GO:0016459">
    <property type="term" value="C:myosin complex"/>
    <property type="evidence" value="ECO:0007669"/>
    <property type="project" value="UniProtKB-KW"/>
</dbReference>
<dbReference type="PROSITE" id="PS50096">
    <property type="entry name" value="IQ"/>
    <property type="match status" value="1"/>
</dbReference>
<dbReference type="CDD" id="cd00124">
    <property type="entry name" value="MYSc"/>
    <property type="match status" value="1"/>
</dbReference>
<dbReference type="InterPro" id="IPR027417">
    <property type="entry name" value="P-loop_NTPase"/>
</dbReference>
<dbReference type="PANTHER" id="PTHR13140:SF706">
    <property type="entry name" value="DILUTE CLASS UNCONVENTIONAL MYOSIN, ISOFORM C"/>
    <property type="match status" value="1"/>
</dbReference>
<organism evidence="7">
    <name type="scientific">marine metagenome</name>
    <dbReference type="NCBI Taxonomy" id="408172"/>
    <lineage>
        <taxon>unclassified sequences</taxon>
        <taxon>metagenomes</taxon>
        <taxon>ecological metagenomes</taxon>
    </lineage>
</organism>
<dbReference type="EMBL" id="UINC01025054">
    <property type="protein sequence ID" value="SVA99927.1"/>
    <property type="molecule type" value="Genomic_DNA"/>
</dbReference>
<evidence type="ECO:0000256" key="4">
    <source>
        <dbReference type="ARBA" id="ARBA00023175"/>
    </source>
</evidence>
<dbReference type="GO" id="GO:0000146">
    <property type="term" value="F:microfilament motor activity"/>
    <property type="evidence" value="ECO:0007669"/>
    <property type="project" value="TreeGrafter"/>
</dbReference>
<feature type="domain" description="Myosin motor" evidence="6">
    <location>
        <begin position="55"/>
        <end position="715"/>
    </location>
</feature>
<keyword evidence="5" id="KW-0009">Actin-binding</keyword>
<evidence type="ECO:0000259" key="6">
    <source>
        <dbReference type="PROSITE" id="PS51456"/>
    </source>
</evidence>